<evidence type="ECO:0000313" key="3">
    <source>
        <dbReference type="Proteomes" id="UP000034081"/>
    </source>
</evidence>
<dbReference type="STRING" id="1618570.UT08_C0008G0008"/>
<comment type="caution">
    <text evidence="2">The sequence shown here is derived from an EMBL/GenBank/DDBJ whole genome shotgun (WGS) entry which is preliminary data.</text>
</comment>
<sequence>MKIIVIIAAVFSLILLILAIFGIIVIPGVGI</sequence>
<protein>
    <submittedName>
        <fullName evidence="2">Uncharacterized protein</fullName>
    </submittedName>
</protein>
<proteinExistence type="predicted"/>
<feature type="transmembrane region" description="Helical" evidence="1">
    <location>
        <begin position="6"/>
        <end position="29"/>
    </location>
</feature>
<name>A0A0G0L2M1_9BACT</name>
<dbReference type="AlphaFoldDB" id="A0A0G0L2M1"/>
<keyword evidence="1" id="KW-1133">Transmembrane helix</keyword>
<dbReference type="EMBL" id="LBVL01000008">
    <property type="protein sequence ID" value="KKQ85252.1"/>
    <property type="molecule type" value="Genomic_DNA"/>
</dbReference>
<reference evidence="2 3" key="1">
    <citation type="journal article" date="2015" name="Nature">
        <title>rRNA introns, odd ribosomes, and small enigmatic genomes across a large radiation of phyla.</title>
        <authorList>
            <person name="Brown C.T."/>
            <person name="Hug L.A."/>
            <person name="Thomas B.C."/>
            <person name="Sharon I."/>
            <person name="Castelle C.J."/>
            <person name="Singh A."/>
            <person name="Wilkins M.J."/>
            <person name="Williams K.H."/>
            <person name="Banfield J.F."/>
        </authorList>
    </citation>
    <scope>NUCLEOTIDE SEQUENCE [LARGE SCALE GENOMIC DNA]</scope>
</reference>
<accession>A0A0G0L2M1</accession>
<organism evidence="2 3">
    <name type="scientific">Candidatus Woesebacteria bacterium GW2011_GWB1_38_8</name>
    <dbReference type="NCBI Taxonomy" id="1618570"/>
    <lineage>
        <taxon>Bacteria</taxon>
        <taxon>Candidatus Woeseibacteriota</taxon>
    </lineage>
</organism>
<gene>
    <name evidence="2" type="ORF">UT08_C0008G0008</name>
</gene>
<keyword evidence="1" id="KW-0472">Membrane</keyword>
<evidence type="ECO:0000256" key="1">
    <source>
        <dbReference type="SAM" id="Phobius"/>
    </source>
</evidence>
<dbReference type="Proteomes" id="UP000034081">
    <property type="component" value="Unassembled WGS sequence"/>
</dbReference>
<keyword evidence="1" id="KW-0812">Transmembrane</keyword>
<evidence type="ECO:0000313" key="2">
    <source>
        <dbReference type="EMBL" id="KKQ85252.1"/>
    </source>
</evidence>